<comment type="caution">
    <text evidence="2">The sequence shown here is derived from an EMBL/GenBank/DDBJ whole genome shotgun (WGS) entry which is preliminary data.</text>
</comment>
<dbReference type="RefSeq" id="WP_382358324.1">
    <property type="nucleotide sequence ID" value="NZ_JBHTGR010000010.1"/>
</dbReference>
<reference evidence="3" key="1">
    <citation type="journal article" date="2019" name="Int. J. Syst. Evol. Microbiol.">
        <title>The Global Catalogue of Microorganisms (GCM) 10K type strain sequencing project: providing services to taxonomists for standard genome sequencing and annotation.</title>
        <authorList>
            <consortium name="The Broad Institute Genomics Platform"/>
            <consortium name="The Broad Institute Genome Sequencing Center for Infectious Disease"/>
            <person name="Wu L."/>
            <person name="Ma J."/>
        </authorList>
    </citation>
    <scope>NUCLEOTIDE SEQUENCE [LARGE SCALE GENOMIC DNA]</scope>
    <source>
        <strain evidence="3">JCM 30234</strain>
    </source>
</reference>
<protein>
    <submittedName>
        <fullName evidence="2">Amidase family protein</fullName>
    </submittedName>
</protein>
<feature type="domain" description="Amidase" evidence="1">
    <location>
        <begin position="24"/>
        <end position="418"/>
    </location>
</feature>
<name>A0ABW2UUR4_9BACI</name>
<accession>A0ABW2UUR4</accession>
<organism evidence="2 3">
    <name type="scientific">Lentibacillus kimchii</name>
    <dbReference type="NCBI Taxonomy" id="1542911"/>
    <lineage>
        <taxon>Bacteria</taxon>
        <taxon>Bacillati</taxon>
        <taxon>Bacillota</taxon>
        <taxon>Bacilli</taxon>
        <taxon>Bacillales</taxon>
        <taxon>Bacillaceae</taxon>
        <taxon>Lentibacillus</taxon>
    </lineage>
</organism>
<sequence>MTREELTIKAIQTAMQSGDLTSEELVRYYLKRIAAYNPYLNAVLEVNADAMAIAQALDTERQLQTSRGPLHGIPVLLKDNIDTGDTLHTSAGSLALAGSYAIEDSFIAKRIRDAGGIIMGKANMTEWANFMTDGMPSGFSSRGGQVLNPYGPNDFDVGGSSSGSGAAVSANLTMLAIGTETSGSILSPSSENAIVGIKPTVGLISRTGIIPISHSQDTPGPMARTVRDAATLLDALTGADNKDPITLAGSEMAADNYTQYLDEAGLKSARIGVVRKGIFDQKELTESAKAVIEDAIEQMKHAGAQIVDPADIPAADKKWDQNVMVHEFKSDLNAYLSKLAPDQPHTLQDVIKFNMEHSQDTLKYGQSLLLASEDTSGTLSEPEYLTSRLNDLQWSQNDGIDAVMDNYNLDALLSPANAGADIPARAGYPSITVPGGFTNEGQPLNVTFTGKAYSEPALIRLAYAFEQATNHRESPGMLSDGRPAQ</sequence>
<evidence type="ECO:0000313" key="2">
    <source>
        <dbReference type="EMBL" id="MFC7746816.1"/>
    </source>
</evidence>
<dbReference type="SUPFAM" id="SSF75304">
    <property type="entry name" value="Amidase signature (AS) enzymes"/>
    <property type="match status" value="1"/>
</dbReference>
<dbReference type="NCBIfam" id="NF005300">
    <property type="entry name" value="PRK06828.1"/>
    <property type="match status" value="1"/>
</dbReference>
<dbReference type="Proteomes" id="UP001596620">
    <property type="component" value="Unassembled WGS sequence"/>
</dbReference>
<dbReference type="PANTHER" id="PTHR42678">
    <property type="entry name" value="AMIDASE"/>
    <property type="match status" value="1"/>
</dbReference>
<dbReference type="EMBL" id="JBHTGR010000010">
    <property type="protein sequence ID" value="MFC7746816.1"/>
    <property type="molecule type" value="Genomic_DNA"/>
</dbReference>
<proteinExistence type="predicted"/>
<keyword evidence="3" id="KW-1185">Reference proteome</keyword>
<evidence type="ECO:0000313" key="3">
    <source>
        <dbReference type="Proteomes" id="UP001596620"/>
    </source>
</evidence>
<dbReference type="Gene3D" id="3.90.1300.10">
    <property type="entry name" value="Amidase signature (AS) domain"/>
    <property type="match status" value="1"/>
</dbReference>
<dbReference type="PANTHER" id="PTHR42678:SF34">
    <property type="entry name" value="OS04G0183300 PROTEIN"/>
    <property type="match status" value="1"/>
</dbReference>
<dbReference type="InterPro" id="IPR023631">
    <property type="entry name" value="Amidase_dom"/>
</dbReference>
<evidence type="ECO:0000259" key="1">
    <source>
        <dbReference type="Pfam" id="PF01425"/>
    </source>
</evidence>
<dbReference type="InterPro" id="IPR036928">
    <property type="entry name" value="AS_sf"/>
</dbReference>
<gene>
    <name evidence="2" type="ORF">ACFQU8_06150</name>
</gene>
<dbReference type="Pfam" id="PF01425">
    <property type="entry name" value="Amidase"/>
    <property type="match status" value="1"/>
</dbReference>